<dbReference type="Proteomes" id="UP000233556">
    <property type="component" value="Unassembled WGS sequence"/>
</dbReference>
<reference evidence="2" key="2">
    <citation type="submission" date="2017-12" db="EMBL/GenBank/DDBJ databases">
        <title>Genome sequence of the Bar-tailed Godwit (Limosa lapponica baueri).</title>
        <authorList>
            <person name="Lima N.C.B."/>
            <person name="Parody-Merino A.M."/>
            <person name="Battley P.F."/>
            <person name="Fidler A.E."/>
            <person name="Prosdocimi F."/>
        </authorList>
    </citation>
    <scope>NUCLEOTIDE SEQUENCE [LARGE SCALE GENOMIC DNA]</scope>
</reference>
<evidence type="ECO:0000313" key="1">
    <source>
        <dbReference type="EMBL" id="PKU48488.1"/>
    </source>
</evidence>
<protein>
    <submittedName>
        <fullName evidence="1">Uncharacterized protein</fullName>
    </submittedName>
</protein>
<accession>A0A2I0UR14</accession>
<name>A0A2I0UR14_LIMLA</name>
<gene>
    <name evidence="1" type="ORF">llap_1229</name>
</gene>
<dbReference type="EMBL" id="KZ505652">
    <property type="protein sequence ID" value="PKU48488.1"/>
    <property type="molecule type" value="Genomic_DNA"/>
</dbReference>
<evidence type="ECO:0000313" key="2">
    <source>
        <dbReference type="Proteomes" id="UP000233556"/>
    </source>
</evidence>
<dbReference type="AlphaFoldDB" id="A0A2I0UR14"/>
<reference evidence="2" key="1">
    <citation type="submission" date="2017-11" db="EMBL/GenBank/DDBJ databases">
        <authorList>
            <person name="Lima N.C."/>
            <person name="Parody-Merino A.M."/>
            <person name="Battley P.F."/>
            <person name="Fidler A.E."/>
            <person name="Prosdocimi F."/>
        </authorList>
    </citation>
    <scope>NUCLEOTIDE SEQUENCE [LARGE SCALE GENOMIC DNA]</scope>
</reference>
<keyword evidence="2" id="KW-1185">Reference proteome</keyword>
<proteinExistence type="predicted"/>
<organism evidence="1 2">
    <name type="scientific">Limosa lapponica baueri</name>
    <dbReference type="NCBI Taxonomy" id="1758121"/>
    <lineage>
        <taxon>Eukaryota</taxon>
        <taxon>Metazoa</taxon>
        <taxon>Chordata</taxon>
        <taxon>Craniata</taxon>
        <taxon>Vertebrata</taxon>
        <taxon>Euteleostomi</taxon>
        <taxon>Archelosauria</taxon>
        <taxon>Archosauria</taxon>
        <taxon>Dinosauria</taxon>
        <taxon>Saurischia</taxon>
        <taxon>Theropoda</taxon>
        <taxon>Coelurosauria</taxon>
        <taxon>Aves</taxon>
        <taxon>Neognathae</taxon>
        <taxon>Neoaves</taxon>
        <taxon>Charadriiformes</taxon>
        <taxon>Scolopacidae</taxon>
        <taxon>Limosa</taxon>
    </lineage>
</organism>
<sequence length="146" mass="16546">MLNSTPSVVMLDIQENIRAELKMHVEPKNKLELPELGYKTMTFVMQHVSPAFQDPYTEEETGLKTLAAYNTLGSAGFDFEMRVFNLGNEDRLLLHPEYIFFSSVLDFSEGKSGHRNPKRAVLGNRRQELGAEPSMSMDLLHNGDII</sequence>